<dbReference type="AlphaFoldDB" id="A0A1J4KA33"/>
<dbReference type="InterPro" id="IPR004344">
    <property type="entry name" value="TTL/TTLL_fam"/>
</dbReference>
<evidence type="ECO:0000313" key="6">
    <source>
        <dbReference type="Proteomes" id="UP000179807"/>
    </source>
</evidence>
<evidence type="ECO:0000256" key="1">
    <source>
        <dbReference type="ARBA" id="ARBA00022598"/>
    </source>
</evidence>
<dbReference type="RefSeq" id="XP_068359445.1">
    <property type="nucleotide sequence ID" value="XM_068504489.1"/>
</dbReference>
<dbReference type="GeneID" id="94839193"/>
<feature type="compositionally biased region" description="Low complexity" evidence="4">
    <location>
        <begin position="415"/>
        <end position="462"/>
    </location>
</feature>
<feature type="compositionally biased region" description="Polar residues" evidence="4">
    <location>
        <begin position="401"/>
        <end position="414"/>
    </location>
</feature>
<dbReference type="Gene3D" id="3.30.470.20">
    <property type="entry name" value="ATP-grasp fold, B domain"/>
    <property type="match status" value="2"/>
</dbReference>
<protein>
    <recommendedName>
        <fullName evidence="7">Tubulin-tyrosine ligase family protein</fullName>
    </recommendedName>
</protein>
<evidence type="ECO:0000256" key="3">
    <source>
        <dbReference type="ARBA" id="ARBA00022840"/>
    </source>
</evidence>
<keyword evidence="1" id="KW-0436">Ligase</keyword>
<dbReference type="OrthoDB" id="202825at2759"/>
<dbReference type="EMBL" id="MLAK01000729">
    <property type="protein sequence ID" value="OHT06309.1"/>
    <property type="molecule type" value="Genomic_DNA"/>
</dbReference>
<sequence>MSTPNAGLEVDITRTRYQTPKDGLKAAGLKLTTDNKKAQFVWIDGFITRDEAVEYDSEQRINKIPGMDYICYKSTLFQQLNTMRKAFPDIYNTVYPKAFLFPTDFAEFQREHSMIIGKTQQAPTWVIKPKNGCCGHGIVLVQSTYEASEVTEPSVCQIYVAPFLINKRKFDFRLYVLIASIDPLTFFIYKEGIARFCTDPYEPPSRNNKDHKFCHLTNTAINVENGNVDPSEFTKKFTETLDLIIKQNPTKGKMLWEKICDVTRAVIIGVLPAILGSLPKKNDRLNSKYKNLTSESTNGFTANKNSQYQRAVQPPNYPPPRSDIIRKQMNFVLQKDDSTNSTQKNGNNDSMDFGIGVGSSSIITNYQLPSVKPPQQRVGRRGSISPDHRMRRKVIIPKPAHTNNKQQPHKTTIDNSTVVTTKTSTNTNNTSNNNTSNNNTSNNNTSKNNPSNNNPINDSIDNNINKEMRTSVSDPNFTHENELENENEINNNSVNNSLNSSVNNCVNEGNNEDESLKIKKPVRTKISKRFFHILGIDILVSDECEPFALELNDRPSLSVTVPFESDLKVKLIRDSFFHILPGGEVGPEVPESDWQLIFPVPAESPKNAQWQSVMAKATIPAPPSNMVASSSATNRMASSGINAALHQERRQRFLEIKENSKGTKFHPY</sequence>
<dbReference type="SUPFAM" id="SSF56059">
    <property type="entry name" value="Glutathione synthetase ATP-binding domain-like"/>
    <property type="match status" value="1"/>
</dbReference>
<reference evidence="5" key="1">
    <citation type="submission" date="2016-10" db="EMBL/GenBank/DDBJ databases">
        <authorList>
            <person name="Benchimol M."/>
            <person name="Almeida L.G."/>
            <person name="Vasconcelos A.T."/>
            <person name="Perreira-Neves A."/>
            <person name="Rosa I.A."/>
            <person name="Tasca T."/>
            <person name="Bogo M.R."/>
            <person name="de Souza W."/>
        </authorList>
    </citation>
    <scope>NUCLEOTIDE SEQUENCE [LARGE SCALE GENOMIC DNA]</scope>
    <source>
        <strain evidence="5">K</strain>
    </source>
</reference>
<feature type="region of interest" description="Disordered" evidence="4">
    <location>
        <begin position="366"/>
        <end position="462"/>
    </location>
</feature>
<dbReference type="GO" id="GO:0000226">
    <property type="term" value="P:microtubule cytoskeleton organization"/>
    <property type="evidence" value="ECO:0007669"/>
    <property type="project" value="TreeGrafter"/>
</dbReference>
<dbReference type="Pfam" id="PF03133">
    <property type="entry name" value="TTL"/>
    <property type="match status" value="2"/>
</dbReference>
<keyword evidence="3" id="KW-0067">ATP-binding</keyword>
<dbReference type="Proteomes" id="UP000179807">
    <property type="component" value="Unassembled WGS sequence"/>
</dbReference>
<evidence type="ECO:0000313" key="5">
    <source>
        <dbReference type="EMBL" id="OHT06309.1"/>
    </source>
</evidence>
<dbReference type="GO" id="GO:0005524">
    <property type="term" value="F:ATP binding"/>
    <property type="evidence" value="ECO:0007669"/>
    <property type="project" value="UniProtKB-KW"/>
</dbReference>
<dbReference type="PANTHER" id="PTHR12241">
    <property type="entry name" value="TUBULIN POLYGLUTAMYLASE"/>
    <property type="match status" value="1"/>
</dbReference>
<accession>A0A1J4KA33</accession>
<evidence type="ECO:0000256" key="4">
    <source>
        <dbReference type="SAM" id="MobiDB-lite"/>
    </source>
</evidence>
<dbReference type="GO" id="GO:0036064">
    <property type="term" value="C:ciliary basal body"/>
    <property type="evidence" value="ECO:0007669"/>
    <property type="project" value="TreeGrafter"/>
</dbReference>
<comment type="caution">
    <text evidence="5">The sequence shown here is derived from an EMBL/GenBank/DDBJ whole genome shotgun (WGS) entry which is preliminary data.</text>
</comment>
<keyword evidence="2" id="KW-0547">Nucleotide-binding</keyword>
<keyword evidence="6" id="KW-1185">Reference proteome</keyword>
<feature type="region of interest" description="Disordered" evidence="4">
    <location>
        <begin position="296"/>
        <end position="316"/>
    </location>
</feature>
<evidence type="ECO:0008006" key="7">
    <source>
        <dbReference type="Google" id="ProtNLM"/>
    </source>
</evidence>
<evidence type="ECO:0000256" key="2">
    <source>
        <dbReference type="ARBA" id="ARBA00022741"/>
    </source>
</evidence>
<dbReference type="GO" id="GO:0070740">
    <property type="term" value="F:tubulin-glutamic acid ligase activity"/>
    <property type="evidence" value="ECO:0007669"/>
    <property type="project" value="TreeGrafter"/>
</dbReference>
<feature type="compositionally biased region" description="Polar residues" evidence="4">
    <location>
        <begin position="296"/>
        <end position="310"/>
    </location>
</feature>
<organism evidence="5 6">
    <name type="scientific">Tritrichomonas foetus</name>
    <dbReference type="NCBI Taxonomy" id="1144522"/>
    <lineage>
        <taxon>Eukaryota</taxon>
        <taxon>Metamonada</taxon>
        <taxon>Parabasalia</taxon>
        <taxon>Tritrichomonadida</taxon>
        <taxon>Tritrichomonadidae</taxon>
        <taxon>Tritrichomonas</taxon>
    </lineage>
</organism>
<dbReference type="GO" id="GO:0015631">
    <property type="term" value="F:tubulin binding"/>
    <property type="evidence" value="ECO:0007669"/>
    <property type="project" value="TreeGrafter"/>
</dbReference>
<dbReference type="PANTHER" id="PTHR12241:SF154">
    <property type="entry name" value="TUBULIN POLYGLUTAMYLASE TTLL11"/>
    <property type="match status" value="1"/>
</dbReference>
<dbReference type="VEuPathDB" id="TrichDB:TRFO_25650"/>
<gene>
    <name evidence="5" type="ORF">TRFO_25650</name>
</gene>
<name>A0A1J4KA33_9EUKA</name>
<proteinExistence type="predicted"/>
<dbReference type="PROSITE" id="PS51221">
    <property type="entry name" value="TTL"/>
    <property type="match status" value="1"/>
</dbReference>